<name>A0A9W7ZQM2_9FUNG</name>
<dbReference type="AlphaFoldDB" id="A0A9W7ZQM2"/>
<dbReference type="PANTHER" id="PTHR45625:SF4">
    <property type="entry name" value="PEPTIDYLPROLYL ISOMERASE DOMAIN AND WD REPEAT-CONTAINING PROTEIN 1"/>
    <property type="match status" value="1"/>
</dbReference>
<proteinExistence type="inferred from homology"/>
<dbReference type="PRINTS" id="PR00153">
    <property type="entry name" value="CSAPPISMRASE"/>
</dbReference>
<dbReference type="EMBL" id="JANBPT010001077">
    <property type="protein sequence ID" value="KAJ1910241.1"/>
    <property type="molecule type" value="Genomic_DNA"/>
</dbReference>
<keyword evidence="8" id="KW-1185">Reference proteome</keyword>
<keyword evidence="3 4" id="KW-0413">Isomerase</keyword>
<evidence type="ECO:0000313" key="8">
    <source>
        <dbReference type="Proteomes" id="UP001150569"/>
    </source>
</evidence>
<gene>
    <name evidence="7" type="ORF">IWQ60_010756</name>
</gene>
<evidence type="ECO:0000256" key="3">
    <source>
        <dbReference type="ARBA" id="ARBA00023235"/>
    </source>
</evidence>
<comment type="function">
    <text evidence="4">PPIases accelerate the folding of proteins. It catalyzes the cis-trans isomerization of proline imidic peptide bonds in oligopeptides.</text>
</comment>
<keyword evidence="2 4" id="KW-0697">Rotamase</keyword>
<dbReference type="InterPro" id="IPR029000">
    <property type="entry name" value="Cyclophilin-like_dom_sf"/>
</dbReference>
<dbReference type="Gene3D" id="2.40.100.10">
    <property type="entry name" value="Cyclophilin-like"/>
    <property type="match status" value="1"/>
</dbReference>
<dbReference type="GO" id="GO:0003755">
    <property type="term" value="F:peptidyl-prolyl cis-trans isomerase activity"/>
    <property type="evidence" value="ECO:0007669"/>
    <property type="project" value="UniProtKB-UniRule"/>
</dbReference>
<organism evidence="7 8">
    <name type="scientific">Tieghemiomyces parasiticus</name>
    <dbReference type="NCBI Taxonomy" id="78921"/>
    <lineage>
        <taxon>Eukaryota</taxon>
        <taxon>Fungi</taxon>
        <taxon>Fungi incertae sedis</taxon>
        <taxon>Zoopagomycota</taxon>
        <taxon>Kickxellomycotina</taxon>
        <taxon>Dimargaritomycetes</taxon>
        <taxon>Dimargaritales</taxon>
        <taxon>Dimargaritaceae</taxon>
        <taxon>Tieghemiomyces</taxon>
    </lineage>
</organism>
<sequence>MHCYDINGLLSMANRGPNTNSSRFFITVRPTPHLDGKHTVFGRVIHGMEIVHNLEKTPVDKKDCPTTLVKIAHCGELELRIPPELRRNDASEESDTSRSPSRRRSRRPKHRSSRRSKPDKKRRRRTRSPSRSVSRSRHNRRHRQADRRDRDHRHRRDKDESRTEFIARV</sequence>
<evidence type="ECO:0000256" key="1">
    <source>
        <dbReference type="ARBA" id="ARBA00000971"/>
    </source>
</evidence>
<reference evidence="7" key="1">
    <citation type="submission" date="2022-07" db="EMBL/GenBank/DDBJ databases">
        <title>Phylogenomic reconstructions and comparative analyses of Kickxellomycotina fungi.</title>
        <authorList>
            <person name="Reynolds N.K."/>
            <person name="Stajich J.E."/>
            <person name="Barry K."/>
            <person name="Grigoriev I.V."/>
            <person name="Crous P."/>
            <person name="Smith M.E."/>
        </authorList>
    </citation>
    <scope>NUCLEOTIDE SEQUENCE</scope>
    <source>
        <strain evidence="7">RSA 861</strain>
    </source>
</reference>
<comment type="similarity">
    <text evidence="4">Belongs to the cyclophilin-type PPIase family.</text>
</comment>
<evidence type="ECO:0000259" key="6">
    <source>
        <dbReference type="PROSITE" id="PS50072"/>
    </source>
</evidence>
<dbReference type="InterPro" id="IPR002130">
    <property type="entry name" value="Cyclophilin-type_PPIase_dom"/>
</dbReference>
<feature type="compositionally biased region" description="Basic and acidic residues" evidence="5">
    <location>
        <begin position="77"/>
        <end position="90"/>
    </location>
</feature>
<evidence type="ECO:0000256" key="5">
    <source>
        <dbReference type="SAM" id="MobiDB-lite"/>
    </source>
</evidence>
<evidence type="ECO:0000256" key="4">
    <source>
        <dbReference type="RuleBase" id="RU363019"/>
    </source>
</evidence>
<comment type="catalytic activity">
    <reaction evidence="1 4">
        <text>[protein]-peptidylproline (omega=180) = [protein]-peptidylproline (omega=0)</text>
        <dbReference type="Rhea" id="RHEA:16237"/>
        <dbReference type="Rhea" id="RHEA-COMP:10747"/>
        <dbReference type="Rhea" id="RHEA-COMP:10748"/>
        <dbReference type="ChEBI" id="CHEBI:83833"/>
        <dbReference type="ChEBI" id="CHEBI:83834"/>
        <dbReference type="EC" id="5.2.1.8"/>
    </reaction>
</comment>
<evidence type="ECO:0000256" key="2">
    <source>
        <dbReference type="ARBA" id="ARBA00023110"/>
    </source>
</evidence>
<dbReference type="SUPFAM" id="SSF50891">
    <property type="entry name" value="Cyclophilin-like"/>
    <property type="match status" value="1"/>
</dbReference>
<dbReference type="Proteomes" id="UP001150569">
    <property type="component" value="Unassembled WGS sequence"/>
</dbReference>
<feature type="domain" description="PPIase cyclophilin-type" evidence="6">
    <location>
        <begin position="1"/>
        <end position="76"/>
    </location>
</feature>
<accession>A0A9W7ZQM2</accession>
<evidence type="ECO:0000313" key="7">
    <source>
        <dbReference type="EMBL" id="KAJ1910241.1"/>
    </source>
</evidence>
<comment type="caution">
    <text evidence="7">The sequence shown here is derived from an EMBL/GenBank/DDBJ whole genome shotgun (WGS) entry which is preliminary data.</text>
</comment>
<feature type="compositionally biased region" description="Basic and acidic residues" evidence="5">
    <location>
        <begin position="157"/>
        <end position="169"/>
    </location>
</feature>
<dbReference type="PANTHER" id="PTHR45625">
    <property type="entry name" value="PEPTIDYL-PROLYL CIS-TRANS ISOMERASE-RELATED"/>
    <property type="match status" value="1"/>
</dbReference>
<feature type="region of interest" description="Disordered" evidence="5">
    <location>
        <begin position="77"/>
        <end position="169"/>
    </location>
</feature>
<dbReference type="Pfam" id="PF00160">
    <property type="entry name" value="Pro_isomerase"/>
    <property type="match status" value="1"/>
</dbReference>
<feature type="compositionally biased region" description="Basic residues" evidence="5">
    <location>
        <begin position="100"/>
        <end position="156"/>
    </location>
</feature>
<dbReference type="InterPro" id="IPR044666">
    <property type="entry name" value="Cyclophilin_A-like"/>
</dbReference>
<dbReference type="EC" id="5.2.1.8" evidence="4"/>
<protein>
    <recommendedName>
        <fullName evidence="4">Peptidyl-prolyl cis-trans isomerase</fullName>
        <shortName evidence="4">PPIase</shortName>
        <ecNumber evidence="4">5.2.1.8</ecNumber>
    </recommendedName>
</protein>
<dbReference type="PROSITE" id="PS50072">
    <property type="entry name" value="CSA_PPIASE_2"/>
    <property type="match status" value="1"/>
</dbReference>
<dbReference type="OrthoDB" id="407558at2759"/>